<evidence type="ECO:0000313" key="1">
    <source>
        <dbReference type="EMBL" id="ROH87963.1"/>
    </source>
</evidence>
<name>A0A3N0V5H8_9PROT</name>
<accession>A0A3N0V5H8</accession>
<dbReference type="AlphaFoldDB" id="A0A3N0V5H8"/>
<evidence type="ECO:0000313" key="2">
    <source>
        <dbReference type="Proteomes" id="UP000275137"/>
    </source>
</evidence>
<dbReference type="Proteomes" id="UP000275137">
    <property type="component" value="Unassembled WGS sequence"/>
</dbReference>
<keyword evidence="2" id="KW-1185">Reference proteome</keyword>
<dbReference type="RefSeq" id="WP_123235957.1">
    <property type="nucleotide sequence ID" value="NZ_RJVP01000001.1"/>
</dbReference>
<protein>
    <recommendedName>
        <fullName evidence="3">DNA-binding protein</fullName>
    </recommendedName>
</protein>
<evidence type="ECO:0008006" key="3">
    <source>
        <dbReference type="Google" id="ProtNLM"/>
    </source>
</evidence>
<proteinExistence type="predicted"/>
<sequence>MEQRFLSLAEMEKRLNRKKTAIYKMQAEGLIPHRTKFGWLESEVNKAILRLAANDHEPKAA</sequence>
<dbReference type="EMBL" id="RJVP01000001">
    <property type="protein sequence ID" value="ROH87963.1"/>
    <property type="molecule type" value="Genomic_DNA"/>
</dbReference>
<comment type="caution">
    <text evidence="1">The sequence shown here is derived from an EMBL/GenBank/DDBJ whole genome shotgun (WGS) entry which is preliminary data.</text>
</comment>
<organism evidence="1 2">
    <name type="scientific">Pseudomethylobacillus aquaticus</name>
    <dbReference type="NCBI Taxonomy" id="2676064"/>
    <lineage>
        <taxon>Bacteria</taxon>
        <taxon>Pseudomonadati</taxon>
        <taxon>Pseudomonadota</taxon>
        <taxon>Betaproteobacteria</taxon>
        <taxon>Nitrosomonadales</taxon>
        <taxon>Methylophilaceae</taxon>
        <taxon>Pseudomethylobacillus</taxon>
    </lineage>
</organism>
<reference evidence="1 2" key="1">
    <citation type="submission" date="2018-10" db="EMBL/GenBank/DDBJ databases">
        <authorList>
            <person name="Chen W.-M."/>
        </authorList>
    </citation>
    <scope>NUCLEOTIDE SEQUENCE [LARGE SCALE GENOMIC DNA]</scope>
    <source>
        <strain evidence="1 2">H-5</strain>
    </source>
</reference>
<gene>
    <name evidence="1" type="ORF">ED236_00270</name>
</gene>